<accession>A0A078ADQ8</accession>
<feature type="compositionally biased region" description="Polar residues" evidence="2">
    <location>
        <begin position="767"/>
        <end position="782"/>
    </location>
</feature>
<evidence type="ECO:0000256" key="1">
    <source>
        <dbReference type="SAM" id="Coils"/>
    </source>
</evidence>
<sequence>MSSTNVNNQEYMHIFEQLLQQALEVQTQALNKHPKMPIISQFTKSFRELCTSLINQNKYMIENGAEGNSMNMSFLRHSYRPSNASDFGELRKTEQKLEEYRVVLKNLEQENKHSKVREKQMQDELDQLRNENQSLNEQIQEILQRHQSTKRNLSATMKQQQTLEIQELLKLHEESEDILKKKLKDQSIDMQSLESQNIDFKQELRVKDDQLYILQNELQKQMTLYNELQHEKFDITLSIQRDKNNKVKAQSRDGLSQTHRASSQLTSVISESIEVKRNQIAQSLILEEIIKNSHKNDSQERLYAERLEDQKLMYDKLEEKFRTIIREREIIEQAISGIVDFEQICESKLETLMKTVTDYQNSQVNRDSQQQVQIHSLHQFLQSTLKEAMLIFENEEQVKNKFIDLCNNLGYQSMGQTFDSLISILFSQDQQKQNSEIFVEFQNQISDLKVTINKQNREIDELNVKIINQENDKSLEQLKDRLVNEKQQLQHQSQNLENTLSQANSRVRILEDDQKTVYQSLISLINQQHMSAHAFIDRSKEPLFGLIKNQMLEMLEQLRLHCDNLRQDNDNFKNQTQKMHEQLKVLQDSSKDNKTIGDLKTEIEGLKYQLKSSLVNNQFNQSDDRKQQMYLEQILRNLQDLKYQNESTMHVSPHRSHMINHFSENQSINNSSYPTRRENSNNHSTLNNNHLNLQDEQDLSERDESYMQTTGGQKSQVIVNHLHLEKDAQTQIINPKRQSLTPRQSKPQNDYNQYLHNKSVEEDKSSINDSRVSKNTHGTRKSNALQEMSFNNILNTQKKTPHNKENLDSLIQKFRLENQAFSSRVQNLKSRIDNAYDKFANQQKPKQPMEYKQKKERPSINRNENNHQQRFSVNSAESEEDVHHRSQNSSQYPQVQIEVDETPHGEYGRKGGKDRDSTGTMQNNNSNQATRNPNNVFGGAQSSRRTSENNYSGIYKKMAKANISNNSMNKRKYIQTSDDEMSDELESEHIFDKESTKIVTRQKAETMVQKHQRTQNKLINKFQMFTAQKDHNRSSQN</sequence>
<feature type="region of interest" description="Disordered" evidence="2">
    <location>
        <begin position="730"/>
        <end position="782"/>
    </location>
</feature>
<dbReference type="EMBL" id="CCKQ01008901">
    <property type="protein sequence ID" value="CDW80365.1"/>
    <property type="molecule type" value="Genomic_DNA"/>
</dbReference>
<feature type="compositionally biased region" description="Polar residues" evidence="2">
    <location>
        <begin position="730"/>
        <end position="756"/>
    </location>
</feature>
<feature type="region of interest" description="Disordered" evidence="2">
    <location>
        <begin position="837"/>
        <end position="948"/>
    </location>
</feature>
<organism evidence="3 4">
    <name type="scientific">Stylonychia lemnae</name>
    <name type="common">Ciliate</name>
    <dbReference type="NCBI Taxonomy" id="5949"/>
    <lineage>
        <taxon>Eukaryota</taxon>
        <taxon>Sar</taxon>
        <taxon>Alveolata</taxon>
        <taxon>Ciliophora</taxon>
        <taxon>Intramacronucleata</taxon>
        <taxon>Spirotrichea</taxon>
        <taxon>Stichotrichia</taxon>
        <taxon>Sporadotrichida</taxon>
        <taxon>Oxytrichidae</taxon>
        <taxon>Stylonychinae</taxon>
        <taxon>Stylonychia</taxon>
    </lineage>
</organism>
<gene>
    <name evidence="3" type="primary">Contig11995.g12829</name>
    <name evidence="3" type="ORF">STYLEM_9363</name>
</gene>
<dbReference type="InParanoid" id="A0A078ADQ8"/>
<dbReference type="AlphaFoldDB" id="A0A078ADQ8"/>
<evidence type="ECO:0000313" key="4">
    <source>
        <dbReference type="Proteomes" id="UP000039865"/>
    </source>
</evidence>
<feature type="compositionally biased region" description="Low complexity" evidence="2">
    <location>
        <begin position="681"/>
        <end position="692"/>
    </location>
</feature>
<proteinExistence type="predicted"/>
<dbReference type="Proteomes" id="UP000039865">
    <property type="component" value="Unassembled WGS sequence"/>
</dbReference>
<feature type="region of interest" description="Disordered" evidence="2">
    <location>
        <begin position="665"/>
        <end position="693"/>
    </location>
</feature>
<feature type="coiled-coil region" evidence="1">
    <location>
        <begin position="307"/>
        <end position="334"/>
    </location>
</feature>
<evidence type="ECO:0000313" key="3">
    <source>
        <dbReference type="EMBL" id="CDW80365.1"/>
    </source>
</evidence>
<feature type="coiled-coil region" evidence="1">
    <location>
        <begin position="90"/>
        <end position="203"/>
    </location>
</feature>
<feature type="compositionally biased region" description="Polar residues" evidence="2">
    <location>
        <begin position="918"/>
        <end position="948"/>
    </location>
</feature>
<evidence type="ECO:0000256" key="2">
    <source>
        <dbReference type="SAM" id="MobiDB-lite"/>
    </source>
</evidence>
<protein>
    <submittedName>
        <fullName evidence="3">Uncharacterized protein</fullName>
    </submittedName>
</protein>
<name>A0A078ADQ8_STYLE</name>
<feature type="compositionally biased region" description="Basic and acidic residues" evidence="2">
    <location>
        <begin position="847"/>
        <end position="867"/>
    </location>
</feature>
<dbReference type="OMA" id="EQICESK"/>
<feature type="coiled-coil region" evidence="1">
    <location>
        <begin position="548"/>
        <end position="582"/>
    </location>
</feature>
<keyword evidence="4" id="KW-1185">Reference proteome</keyword>
<feature type="coiled-coil region" evidence="1">
    <location>
        <begin position="438"/>
        <end position="513"/>
    </location>
</feature>
<feature type="compositionally biased region" description="Basic and acidic residues" evidence="2">
    <location>
        <begin position="901"/>
        <end position="917"/>
    </location>
</feature>
<keyword evidence="1" id="KW-0175">Coiled coil</keyword>
<reference evidence="3 4" key="1">
    <citation type="submission" date="2014-06" db="EMBL/GenBank/DDBJ databases">
        <authorList>
            <person name="Swart Estienne"/>
        </authorList>
    </citation>
    <scope>NUCLEOTIDE SEQUENCE [LARGE SCALE GENOMIC DNA]</scope>
    <source>
        <strain evidence="3 4">130c</strain>
    </source>
</reference>
<feature type="compositionally biased region" description="Polar residues" evidence="2">
    <location>
        <begin position="665"/>
        <end position="674"/>
    </location>
</feature>